<feature type="transmembrane region" description="Helical" evidence="1">
    <location>
        <begin position="94"/>
        <end position="115"/>
    </location>
</feature>
<accession>A0A1G8VHK8</accession>
<name>A0A1G8VHK8_9BACI</name>
<keyword evidence="3" id="KW-1185">Reference proteome</keyword>
<feature type="transmembrane region" description="Helical" evidence="1">
    <location>
        <begin position="127"/>
        <end position="146"/>
    </location>
</feature>
<dbReference type="NCBIfam" id="NF038403">
    <property type="entry name" value="perm_prefix_1"/>
    <property type="match status" value="1"/>
</dbReference>
<keyword evidence="1" id="KW-1133">Transmembrane helix</keyword>
<protein>
    <submittedName>
        <fullName evidence="2">Uncharacterized protein</fullName>
    </submittedName>
</protein>
<sequence length="186" mass="21672">MPEEERKNILKEIEIHLEEKVNALKKDGYSYDAAVNKMLSEFQSPYSLSPQDYLDEYDETKIQQKPTISFFLLNIGILGLGVLSLPILEKELELAWVTLGVPQVICGLGALLLLNKRDTFILVFLKIAPKILLSLYFPMSLLFLWISFNDNYGVVNFSMYYMFIYWLTLLIYYLVIKRTSQKHQIN</sequence>
<keyword evidence="1" id="KW-0472">Membrane</keyword>
<dbReference type="Proteomes" id="UP000198694">
    <property type="component" value="Unassembled WGS sequence"/>
</dbReference>
<dbReference type="EMBL" id="FNFL01000001">
    <property type="protein sequence ID" value="SDJ65528.1"/>
    <property type="molecule type" value="Genomic_DNA"/>
</dbReference>
<feature type="transmembrane region" description="Helical" evidence="1">
    <location>
        <begin position="158"/>
        <end position="176"/>
    </location>
</feature>
<keyword evidence="1" id="KW-0812">Transmembrane</keyword>
<evidence type="ECO:0000256" key="1">
    <source>
        <dbReference type="SAM" id="Phobius"/>
    </source>
</evidence>
<dbReference type="InterPro" id="IPR047928">
    <property type="entry name" value="Perm_prefix_1"/>
</dbReference>
<gene>
    <name evidence="2" type="ORF">SAMN05216243_0117</name>
</gene>
<reference evidence="2 3" key="1">
    <citation type="submission" date="2016-10" db="EMBL/GenBank/DDBJ databases">
        <authorList>
            <person name="de Groot N.N."/>
        </authorList>
    </citation>
    <scope>NUCLEOTIDE SEQUENCE [LARGE SCALE GENOMIC DNA]</scope>
    <source>
        <strain evidence="2 3">CGMCC 1.6502</strain>
    </source>
</reference>
<evidence type="ECO:0000313" key="3">
    <source>
        <dbReference type="Proteomes" id="UP000198694"/>
    </source>
</evidence>
<feature type="transmembrane region" description="Helical" evidence="1">
    <location>
        <begin position="70"/>
        <end position="88"/>
    </location>
</feature>
<dbReference type="AlphaFoldDB" id="A0A1G8VHK8"/>
<evidence type="ECO:0000313" key="2">
    <source>
        <dbReference type="EMBL" id="SDJ65528.1"/>
    </source>
</evidence>
<proteinExistence type="predicted"/>
<organism evidence="2 3">
    <name type="scientific">Sediminibacillus albus</name>
    <dbReference type="NCBI Taxonomy" id="407036"/>
    <lineage>
        <taxon>Bacteria</taxon>
        <taxon>Bacillati</taxon>
        <taxon>Bacillota</taxon>
        <taxon>Bacilli</taxon>
        <taxon>Bacillales</taxon>
        <taxon>Bacillaceae</taxon>
        <taxon>Sediminibacillus</taxon>
    </lineage>
</organism>